<dbReference type="Pfam" id="PF01261">
    <property type="entry name" value="AP_endonuc_2"/>
    <property type="match status" value="1"/>
</dbReference>
<comment type="caution">
    <text evidence="2">The sequence shown here is derived from an EMBL/GenBank/DDBJ whole genome shotgun (WGS) entry which is preliminary data.</text>
</comment>
<feature type="domain" description="Xylose isomerase-like TIM barrel" evidence="1">
    <location>
        <begin position="30"/>
        <end position="298"/>
    </location>
</feature>
<dbReference type="InterPro" id="IPR036237">
    <property type="entry name" value="Xyl_isomerase-like_sf"/>
</dbReference>
<dbReference type="InterPro" id="IPR050312">
    <property type="entry name" value="IolE/XylAMocC-like"/>
</dbReference>
<evidence type="ECO:0000313" key="2">
    <source>
        <dbReference type="EMBL" id="PRY13396.1"/>
    </source>
</evidence>
<name>A0A2T0R1F4_9ACTN</name>
<proteinExistence type="predicted"/>
<accession>A0A2T0R1F4</accession>
<reference evidence="2 3" key="1">
    <citation type="submission" date="2018-03" db="EMBL/GenBank/DDBJ databases">
        <title>Genomic Encyclopedia of Archaeal and Bacterial Type Strains, Phase II (KMG-II): from individual species to whole genera.</title>
        <authorList>
            <person name="Goeker M."/>
        </authorList>
    </citation>
    <scope>NUCLEOTIDE SEQUENCE [LARGE SCALE GENOMIC DNA]</scope>
    <source>
        <strain evidence="2 3">DSM 19711</strain>
    </source>
</reference>
<protein>
    <submittedName>
        <fullName evidence="2">Inosose dehydratase</fullName>
    </submittedName>
</protein>
<evidence type="ECO:0000259" key="1">
    <source>
        <dbReference type="Pfam" id="PF01261"/>
    </source>
</evidence>
<dbReference type="RefSeq" id="WP_170127302.1">
    <property type="nucleotide sequence ID" value="NZ_PVZF01000008.1"/>
</dbReference>
<keyword evidence="3" id="KW-1185">Reference proteome</keyword>
<dbReference type="InterPro" id="IPR013022">
    <property type="entry name" value="Xyl_isomerase-like_TIM-brl"/>
</dbReference>
<evidence type="ECO:0000313" key="3">
    <source>
        <dbReference type="Proteomes" id="UP000238083"/>
    </source>
</evidence>
<dbReference type="Proteomes" id="UP000238083">
    <property type="component" value="Unassembled WGS sequence"/>
</dbReference>
<dbReference type="PANTHER" id="PTHR12110">
    <property type="entry name" value="HYDROXYPYRUVATE ISOMERASE"/>
    <property type="match status" value="1"/>
</dbReference>
<dbReference type="Gene3D" id="3.20.20.150">
    <property type="entry name" value="Divalent-metal-dependent TIM barrel enzymes"/>
    <property type="match status" value="1"/>
</dbReference>
<dbReference type="PANTHER" id="PTHR12110:SF41">
    <property type="entry name" value="INOSOSE DEHYDRATASE"/>
    <property type="match status" value="1"/>
</dbReference>
<gene>
    <name evidence="2" type="ORF">CLV37_10864</name>
</gene>
<dbReference type="AlphaFoldDB" id="A0A2T0R1F4"/>
<organism evidence="2 3">
    <name type="scientific">Kineococcus rhizosphaerae</name>
    <dbReference type="NCBI Taxonomy" id="559628"/>
    <lineage>
        <taxon>Bacteria</taxon>
        <taxon>Bacillati</taxon>
        <taxon>Actinomycetota</taxon>
        <taxon>Actinomycetes</taxon>
        <taxon>Kineosporiales</taxon>
        <taxon>Kineosporiaceae</taxon>
        <taxon>Kineococcus</taxon>
    </lineage>
</organism>
<sequence>MSIRRSYALNQWKPNFDDFCRPDAHLRAFKTVVAAGFTGVELRGGTGRWDPLGRPSSIEATYGSLATFGKLLTDVGLTAVSSWAVDPGEPVDEELSHGRSVLERGQHAAIVEWARPFAAALAELGGSRLVVRALPAAWQVGAVDDAAIATAAECFDALGAMTAGHGVRVSLHADVLSAAADDEVLDRLLAATDPAVVGLTVDTGELTLAGLDPVAVVHRHAARLDHLQLKDTRYVDTAGERLRPHAEHAFLTAGGDREVERWFFEVGTRDGLVDAPAVLDAARGAGYDGWVVFESEQTPNPASSVMLNGWCAKHRLGL</sequence>
<dbReference type="EMBL" id="PVZF01000008">
    <property type="protein sequence ID" value="PRY13396.1"/>
    <property type="molecule type" value="Genomic_DNA"/>
</dbReference>
<dbReference type="SUPFAM" id="SSF51658">
    <property type="entry name" value="Xylose isomerase-like"/>
    <property type="match status" value="1"/>
</dbReference>